<dbReference type="InterPro" id="IPR000835">
    <property type="entry name" value="HTH_MarR-typ"/>
</dbReference>
<dbReference type="KEGG" id="orm:HTY61_02615"/>
<sequence>MTRPEWKVFAHLGQADRTLTAREIVQRTGLHKTKVSRAVAALESRRWLCRDRDDADRRIEHLALTARGRTEYDKLVGILKAREEEMLERLSADQLQTVAQAMSILEKLTA</sequence>
<feature type="domain" description="HTH marR-type" evidence="1">
    <location>
        <begin position="1"/>
        <end position="110"/>
    </location>
</feature>
<dbReference type="SUPFAM" id="SSF46785">
    <property type="entry name" value="Winged helix' DNA-binding domain"/>
    <property type="match status" value="1"/>
</dbReference>
<dbReference type="SMART" id="SM00347">
    <property type="entry name" value="HTH_MARR"/>
    <property type="match status" value="1"/>
</dbReference>
<dbReference type="PANTHER" id="PTHR33164">
    <property type="entry name" value="TRANSCRIPTIONAL REGULATOR, MARR FAMILY"/>
    <property type="match status" value="1"/>
</dbReference>
<name>A0A6N1VL08_9HYPH</name>
<keyword evidence="3" id="KW-1185">Reference proteome</keyword>
<dbReference type="Proteomes" id="UP000509367">
    <property type="component" value="Chromosome"/>
</dbReference>
<dbReference type="Pfam" id="PF12802">
    <property type="entry name" value="MarR_2"/>
    <property type="match status" value="1"/>
</dbReference>
<dbReference type="InterPro" id="IPR036388">
    <property type="entry name" value="WH-like_DNA-bd_sf"/>
</dbReference>
<dbReference type="AlphaFoldDB" id="A0A6N1VL08"/>
<dbReference type="InterPro" id="IPR036390">
    <property type="entry name" value="WH_DNA-bd_sf"/>
</dbReference>
<reference evidence="2 3" key="1">
    <citation type="submission" date="2020-06" db="EMBL/GenBank/DDBJ databases">
        <title>Oricola thermophila sp. nov. isolated from a tidal sediments.</title>
        <authorList>
            <person name="Kwon K.K."/>
            <person name="Yang S.-H."/>
            <person name="Park M.-J."/>
        </authorList>
    </citation>
    <scope>NUCLEOTIDE SEQUENCE [LARGE SCALE GENOMIC DNA]</scope>
    <source>
        <strain evidence="2 3">MEBiC13590</strain>
    </source>
</reference>
<organism evidence="2 3">
    <name type="scientific">Oricola thermophila</name>
    <dbReference type="NCBI Taxonomy" id="2742145"/>
    <lineage>
        <taxon>Bacteria</taxon>
        <taxon>Pseudomonadati</taxon>
        <taxon>Pseudomonadota</taxon>
        <taxon>Alphaproteobacteria</taxon>
        <taxon>Hyphomicrobiales</taxon>
        <taxon>Ahrensiaceae</taxon>
        <taxon>Oricola</taxon>
    </lineage>
</organism>
<evidence type="ECO:0000259" key="1">
    <source>
        <dbReference type="PROSITE" id="PS50995"/>
    </source>
</evidence>
<dbReference type="PROSITE" id="PS50995">
    <property type="entry name" value="HTH_MARR_2"/>
    <property type="match status" value="1"/>
</dbReference>
<evidence type="ECO:0000313" key="3">
    <source>
        <dbReference type="Proteomes" id="UP000509367"/>
    </source>
</evidence>
<gene>
    <name evidence="2" type="ORF">HTY61_02615</name>
</gene>
<accession>A0A6N1VL08</accession>
<protein>
    <submittedName>
        <fullName evidence="2">Winged helix-turn-helix transcriptional regulator</fullName>
    </submittedName>
</protein>
<dbReference type="GO" id="GO:0003700">
    <property type="term" value="F:DNA-binding transcription factor activity"/>
    <property type="evidence" value="ECO:0007669"/>
    <property type="project" value="InterPro"/>
</dbReference>
<evidence type="ECO:0000313" key="2">
    <source>
        <dbReference type="EMBL" id="QKV20495.1"/>
    </source>
</evidence>
<dbReference type="GO" id="GO:0006950">
    <property type="term" value="P:response to stress"/>
    <property type="evidence" value="ECO:0007669"/>
    <property type="project" value="TreeGrafter"/>
</dbReference>
<proteinExistence type="predicted"/>
<dbReference type="EMBL" id="CP054836">
    <property type="protein sequence ID" value="QKV20495.1"/>
    <property type="molecule type" value="Genomic_DNA"/>
</dbReference>
<dbReference type="Gene3D" id="1.10.10.10">
    <property type="entry name" value="Winged helix-like DNA-binding domain superfamily/Winged helix DNA-binding domain"/>
    <property type="match status" value="1"/>
</dbReference>
<dbReference type="PANTHER" id="PTHR33164:SF57">
    <property type="entry name" value="MARR-FAMILY TRANSCRIPTIONAL REGULATOR"/>
    <property type="match status" value="1"/>
</dbReference>
<dbReference type="InterPro" id="IPR039422">
    <property type="entry name" value="MarR/SlyA-like"/>
</dbReference>
<dbReference type="PRINTS" id="PR00598">
    <property type="entry name" value="HTHMARR"/>
</dbReference>